<keyword evidence="2" id="KW-1185">Reference proteome</keyword>
<sequence>MNARTQVEAFPLVPGYQPRPAVPAASSPDFIARMAANDAAAAPKRHEIYHAVHKGLRAAMSDAVVRLGRVDLDSITHRAETLAAIADLLQLCREHLEHENNFLHTAMERVVPGSSCTCADDHRHHVKAIDALTSRLDEAAAADPLGRERAFKVLYRLLATFVAENFAHMEIEESANTELLWQHYSDAELLAIEHQIHAHIKPERMMTWLRWILPNVTRQQRAAMMRGMQAGMPPELFAGVLDMVKPHLSAFERAALVVDLA</sequence>
<evidence type="ECO:0008006" key="3">
    <source>
        <dbReference type="Google" id="ProtNLM"/>
    </source>
</evidence>
<evidence type="ECO:0000313" key="1">
    <source>
        <dbReference type="EMBL" id="MDY0871416.1"/>
    </source>
</evidence>
<evidence type="ECO:0000313" key="2">
    <source>
        <dbReference type="Proteomes" id="UP001271769"/>
    </source>
</evidence>
<proteinExistence type="predicted"/>
<comment type="caution">
    <text evidence="1">The sequence shown here is derived from an EMBL/GenBank/DDBJ whole genome shotgun (WGS) entry which is preliminary data.</text>
</comment>
<reference evidence="1 2" key="1">
    <citation type="journal article" date="2013" name="Antonie Van Leeuwenhoek">
        <title>Dongia rigui sp. nov., isolated from freshwater of a large wetland in Korea.</title>
        <authorList>
            <person name="Baik K.S."/>
            <person name="Hwang Y.M."/>
            <person name="Choi J.S."/>
            <person name="Kwon J."/>
            <person name="Seong C.N."/>
        </authorList>
    </citation>
    <scope>NUCLEOTIDE SEQUENCE [LARGE SCALE GENOMIC DNA]</scope>
    <source>
        <strain evidence="1 2">04SU4-P</strain>
    </source>
</reference>
<dbReference type="EMBL" id="JAXCLX010000001">
    <property type="protein sequence ID" value="MDY0871416.1"/>
    <property type="molecule type" value="Genomic_DNA"/>
</dbReference>
<dbReference type="RefSeq" id="WP_320499846.1">
    <property type="nucleotide sequence ID" value="NZ_JAXCLX010000001.1"/>
</dbReference>
<protein>
    <recommendedName>
        <fullName evidence="3">Hemerythrin-like domain-containing protein</fullName>
    </recommendedName>
</protein>
<accession>A0ABU5DVT0</accession>
<name>A0ABU5DVT0_9PROT</name>
<dbReference type="Gene3D" id="1.20.120.520">
    <property type="entry name" value="nmb1532 protein domain like"/>
    <property type="match status" value="1"/>
</dbReference>
<gene>
    <name evidence="1" type="ORF">SMD31_05765</name>
</gene>
<organism evidence="1 2">
    <name type="scientific">Dongia rigui</name>
    <dbReference type="NCBI Taxonomy" id="940149"/>
    <lineage>
        <taxon>Bacteria</taxon>
        <taxon>Pseudomonadati</taxon>
        <taxon>Pseudomonadota</taxon>
        <taxon>Alphaproteobacteria</taxon>
        <taxon>Rhodospirillales</taxon>
        <taxon>Dongiaceae</taxon>
        <taxon>Dongia</taxon>
    </lineage>
</organism>
<dbReference type="Proteomes" id="UP001271769">
    <property type="component" value="Unassembled WGS sequence"/>
</dbReference>